<dbReference type="GO" id="GO:0043130">
    <property type="term" value="F:ubiquitin binding"/>
    <property type="evidence" value="ECO:0007669"/>
    <property type="project" value="TreeGrafter"/>
</dbReference>
<evidence type="ECO:0000313" key="3">
    <source>
        <dbReference type="EMBL" id="KAG7615056.1"/>
    </source>
</evidence>
<accession>A0A8T2DW58</accession>
<proteinExistence type="predicted"/>
<sequence>MKFLVENLNGSSFELEVDYRDTLLVVKQKIERSQRIHVSKQTLIVDGIVILREDLTVEQCQIVPTSDIQLEVSSDDDNPNHNDCDQKPQTEQSPAVPLVSAEEYFEGQDWPLTAEELRQIYSYRPEHEEKQYQKANHVLAGVKSKLRLLGPQEAGFVLLSQVHTSGAIEDQPSEALEVDFEDEYFGGLTPSYDTLEHVTGTSDSANQVVESSQGWCIKHEEKKIGIATGN</sequence>
<dbReference type="PROSITE" id="PS50053">
    <property type="entry name" value="UBIQUITIN_2"/>
    <property type="match status" value="1"/>
</dbReference>
<feature type="region of interest" description="Disordered" evidence="1">
    <location>
        <begin position="71"/>
        <end position="95"/>
    </location>
</feature>
<organism evidence="3 4">
    <name type="scientific">Arabidopsis thaliana x Arabidopsis arenosa</name>
    <dbReference type="NCBI Taxonomy" id="1240361"/>
    <lineage>
        <taxon>Eukaryota</taxon>
        <taxon>Viridiplantae</taxon>
        <taxon>Streptophyta</taxon>
        <taxon>Embryophyta</taxon>
        <taxon>Tracheophyta</taxon>
        <taxon>Spermatophyta</taxon>
        <taxon>Magnoliopsida</taxon>
        <taxon>eudicotyledons</taxon>
        <taxon>Gunneridae</taxon>
        <taxon>Pentapetalae</taxon>
        <taxon>rosids</taxon>
        <taxon>malvids</taxon>
        <taxon>Brassicales</taxon>
        <taxon>Brassicaceae</taxon>
        <taxon>Camelineae</taxon>
        <taxon>Arabidopsis</taxon>
    </lineage>
</organism>
<keyword evidence="4" id="KW-1185">Reference proteome</keyword>
<dbReference type="SMART" id="SM00213">
    <property type="entry name" value="UBQ"/>
    <property type="match status" value="1"/>
</dbReference>
<dbReference type="FunFam" id="3.10.20.90:FF:000341">
    <property type="entry name" value="Ubiquitin-like superfamily protein"/>
    <property type="match status" value="1"/>
</dbReference>
<dbReference type="GO" id="GO:0070628">
    <property type="term" value="F:proteasome binding"/>
    <property type="evidence" value="ECO:0007669"/>
    <property type="project" value="TreeGrafter"/>
</dbReference>
<gene>
    <name evidence="3" type="ORF">ISN45_At04g004570</name>
</gene>
<evidence type="ECO:0000313" key="4">
    <source>
        <dbReference type="Proteomes" id="UP000694240"/>
    </source>
</evidence>
<evidence type="ECO:0000259" key="2">
    <source>
        <dbReference type="PROSITE" id="PS50053"/>
    </source>
</evidence>
<dbReference type="InterPro" id="IPR000626">
    <property type="entry name" value="Ubiquitin-like_dom"/>
</dbReference>
<dbReference type="GO" id="GO:0031593">
    <property type="term" value="F:polyubiquitin modification-dependent protein binding"/>
    <property type="evidence" value="ECO:0007669"/>
    <property type="project" value="TreeGrafter"/>
</dbReference>
<protein>
    <submittedName>
        <fullName evidence="3">Ubiquitin-like domain superfamily</fullName>
    </submittedName>
</protein>
<name>A0A8T2DW58_9BRAS</name>
<dbReference type="Proteomes" id="UP000694240">
    <property type="component" value="Chromosome 4"/>
</dbReference>
<comment type="caution">
    <text evidence="3">The sequence shown here is derived from an EMBL/GenBank/DDBJ whole genome shotgun (WGS) entry which is preliminary data.</text>
</comment>
<reference evidence="3 4" key="1">
    <citation type="submission" date="2020-12" db="EMBL/GenBank/DDBJ databases">
        <title>Concerted genomic and epigenomic changes stabilize Arabidopsis allopolyploids.</title>
        <authorList>
            <person name="Chen Z."/>
        </authorList>
    </citation>
    <scope>NUCLEOTIDE SEQUENCE [LARGE SCALE GENOMIC DNA]</scope>
    <source>
        <strain evidence="3">Allo738</strain>
        <tissue evidence="3">Leaf</tissue>
    </source>
</reference>
<evidence type="ECO:0000256" key="1">
    <source>
        <dbReference type="SAM" id="MobiDB-lite"/>
    </source>
</evidence>
<feature type="domain" description="Ubiquitin-like" evidence="2">
    <location>
        <begin position="1"/>
        <end position="70"/>
    </location>
</feature>
<dbReference type="GO" id="GO:0005829">
    <property type="term" value="C:cytosol"/>
    <property type="evidence" value="ECO:0007669"/>
    <property type="project" value="TreeGrafter"/>
</dbReference>
<dbReference type="GO" id="GO:0005654">
    <property type="term" value="C:nucleoplasm"/>
    <property type="evidence" value="ECO:0007669"/>
    <property type="project" value="TreeGrafter"/>
</dbReference>
<dbReference type="PANTHER" id="PTHR10621">
    <property type="entry name" value="UV EXCISION REPAIR PROTEIN RAD23"/>
    <property type="match status" value="1"/>
</dbReference>
<dbReference type="AlphaFoldDB" id="A0A8T2DW58"/>
<dbReference type="GO" id="GO:0043161">
    <property type="term" value="P:proteasome-mediated ubiquitin-dependent protein catabolic process"/>
    <property type="evidence" value="ECO:0007669"/>
    <property type="project" value="TreeGrafter"/>
</dbReference>
<feature type="compositionally biased region" description="Basic and acidic residues" evidence="1">
    <location>
        <begin position="78"/>
        <end position="88"/>
    </location>
</feature>
<dbReference type="CDD" id="cd17039">
    <property type="entry name" value="Ubl_ubiquitin_like"/>
    <property type="match status" value="1"/>
</dbReference>
<dbReference type="Pfam" id="PF00240">
    <property type="entry name" value="ubiquitin"/>
    <property type="match status" value="1"/>
</dbReference>
<dbReference type="PANTHER" id="PTHR10621:SF38">
    <property type="entry name" value="UBIQUITIN DOMAIN-CONTAINING PROTEIN 7SL RNA1-RELATED"/>
    <property type="match status" value="1"/>
</dbReference>
<dbReference type="EMBL" id="JAEFBK010000004">
    <property type="protein sequence ID" value="KAG7615056.1"/>
    <property type="molecule type" value="Genomic_DNA"/>
</dbReference>